<keyword evidence="12 18" id="KW-0472">Membrane</keyword>
<evidence type="ECO:0000256" key="8">
    <source>
        <dbReference type="ARBA" id="ARBA00022679"/>
    </source>
</evidence>
<dbReference type="Pfam" id="PF01066">
    <property type="entry name" value="CDP-OH_P_transf"/>
    <property type="match status" value="1"/>
</dbReference>
<comment type="pathway">
    <text evidence="3">Phospholipid metabolism; phosphatidylglycerol biosynthesis; phosphatidylglycerol from CDP-diacylglycerol: step 1/2.</text>
</comment>
<evidence type="ECO:0000256" key="16">
    <source>
        <dbReference type="NCBIfam" id="TIGR00560"/>
    </source>
</evidence>
<evidence type="ECO:0000256" key="14">
    <source>
        <dbReference type="ARBA" id="ARBA00023264"/>
    </source>
</evidence>
<evidence type="ECO:0000256" key="17">
    <source>
        <dbReference type="RuleBase" id="RU003750"/>
    </source>
</evidence>
<comment type="catalytic activity">
    <reaction evidence="15">
        <text>a CDP-1,2-diacyl-sn-glycerol + sn-glycerol 3-phosphate = a 1,2-diacyl-sn-glycero-3-phospho-(1'-sn-glycero-3'-phosphate) + CMP + H(+)</text>
        <dbReference type="Rhea" id="RHEA:12593"/>
        <dbReference type="ChEBI" id="CHEBI:15378"/>
        <dbReference type="ChEBI" id="CHEBI:57597"/>
        <dbReference type="ChEBI" id="CHEBI:58332"/>
        <dbReference type="ChEBI" id="CHEBI:60110"/>
        <dbReference type="ChEBI" id="CHEBI:60377"/>
        <dbReference type="EC" id="2.7.8.5"/>
    </reaction>
</comment>
<sequence>MKLTTASKITIVRVLLIPAVLVLMYLDFPGHMYWALGVFVLASVSDFVDGYIARHYNQVSNFGKFLDPLADKLLVISVMLVYVDTGLFPAWAAIIVVARELAVTGLRLVAVEGGKVIAAAWSGKIKTASTMVCFILLMLPVPDWTVTACWIVVLATTVYSGIEYFAKNASVFK</sequence>
<feature type="transmembrane region" description="Helical" evidence="18">
    <location>
        <begin position="73"/>
        <end position="98"/>
    </location>
</feature>
<dbReference type="InterPro" id="IPR004570">
    <property type="entry name" value="Phosphatidylglycerol_P_synth"/>
</dbReference>
<evidence type="ECO:0000313" key="20">
    <source>
        <dbReference type="Proteomes" id="UP000824238"/>
    </source>
</evidence>
<comment type="function">
    <text evidence="1">This protein catalyzes the committed step to the synthesis of the acidic phospholipids.</text>
</comment>
<keyword evidence="11" id="KW-0443">Lipid metabolism</keyword>
<evidence type="ECO:0000256" key="11">
    <source>
        <dbReference type="ARBA" id="ARBA00023098"/>
    </source>
</evidence>
<comment type="subcellular location">
    <subcellularLocation>
        <location evidence="2">Membrane</location>
        <topology evidence="2">Multi-pass membrane protein</topology>
    </subcellularLocation>
</comment>
<evidence type="ECO:0000256" key="1">
    <source>
        <dbReference type="ARBA" id="ARBA00003973"/>
    </source>
</evidence>
<dbReference type="InterPro" id="IPR043130">
    <property type="entry name" value="CDP-OH_PTrfase_TM_dom"/>
</dbReference>
<dbReference type="Proteomes" id="UP000824238">
    <property type="component" value="Unassembled WGS sequence"/>
</dbReference>
<evidence type="ECO:0000256" key="15">
    <source>
        <dbReference type="ARBA" id="ARBA00048586"/>
    </source>
</evidence>
<evidence type="ECO:0000256" key="7">
    <source>
        <dbReference type="ARBA" id="ARBA00022516"/>
    </source>
</evidence>
<dbReference type="PANTHER" id="PTHR14269:SF62">
    <property type="entry name" value="CDP-DIACYLGLYCEROL--GLYCEROL-3-PHOSPHATE 3-PHOSPHATIDYLTRANSFERASE 1, CHLOROPLASTIC"/>
    <property type="match status" value="1"/>
</dbReference>
<evidence type="ECO:0000256" key="3">
    <source>
        <dbReference type="ARBA" id="ARBA00005042"/>
    </source>
</evidence>
<evidence type="ECO:0000256" key="12">
    <source>
        <dbReference type="ARBA" id="ARBA00023136"/>
    </source>
</evidence>
<organism evidence="19 20">
    <name type="scientific">Candidatus Scatomorpha intestinigallinarum</name>
    <dbReference type="NCBI Taxonomy" id="2840923"/>
    <lineage>
        <taxon>Bacteria</taxon>
        <taxon>Bacillati</taxon>
        <taxon>Bacillota</taxon>
        <taxon>Clostridia</taxon>
        <taxon>Eubacteriales</taxon>
        <taxon>Candidatus Scatomorpha</taxon>
    </lineage>
</organism>
<keyword evidence="9 18" id="KW-0812">Transmembrane</keyword>
<dbReference type="GO" id="GO:0008444">
    <property type="term" value="F:CDP-diacylglycerol-glycerol-3-phosphate 3-phosphatidyltransferase activity"/>
    <property type="evidence" value="ECO:0007669"/>
    <property type="project" value="UniProtKB-UniRule"/>
</dbReference>
<reference evidence="19" key="2">
    <citation type="journal article" date="2021" name="PeerJ">
        <title>Extensive microbial diversity within the chicken gut microbiome revealed by metagenomics and culture.</title>
        <authorList>
            <person name="Gilroy R."/>
            <person name="Ravi A."/>
            <person name="Getino M."/>
            <person name="Pursley I."/>
            <person name="Horton D.L."/>
            <person name="Alikhan N.F."/>
            <person name="Baker D."/>
            <person name="Gharbi K."/>
            <person name="Hall N."/>
            <person name="Watson M."/>
            <person name="Adriaenssens E.M."/>
            <person name="Foster-Nyarko E."/>
            <person name="Jarju S."/>
            <person name="Secka A."/>
            <person name="Antonio M."/>
            <person name="Oren A."/>
            <person name="Chaudhuri R.R."/>
            <person name="La Ragione R."/>
            <person name="Hildebrand F."/>
            <person name="Pallen M.J."/>
        </authorList>
    </citation>
    <scope>NUCLEOTIDE SEQUENCE</scope>
    <source>
        <strain evidence="19">ChiGjej3B3-7149</strain>
    </source>
</reference>
<gene>
    <name evidence="19" type="primary">pgsA</name>
    <name evidence="19" type="ORF">IAD36_05305</name>
</gene>
<dbReference type="InterPro" id="IPR050324">
    <property type="entry name" value="CDP-alcohol_PTase-I"/>
</dbReference>
<feature type="transmembrane region" description="Helical" evidence="18">
    <location>
        <begin position="32"/>
        <end position="52"/>
    </location>
</feature>
<evidence type="ECO:0000256" key="5">
    <source>
        <dbReference type="ARBA" id="ARBA00013170"/>
    </source>
</evidence>
<dbReference type="PANTHER" id="PTHR14269">
    <property type="entry name" value="CDP-DIACYLGLYCEROL--GLYCEROL-3-PHOSPHATE 3-PHOSPHATIDYLTRANSFERASE-RELATED"/>
    <property type="match status" value="1"/>
</dbReference>
<evidence type="ECO:0000313" key="19">
    <source>
        <dbReference type="EMBL" id="HIR55001.1"/>
    </source>
</evidence>
<protein>
    <recommendedName>
        <fullName evidence="6 16">CDP-diacylglycerol--glycerol-3-phosphate 3-phosphatidyltransferase</fullName>
        <ecNumber evidence="5 16">2.7.8.5</ecNumber>
    </recommendedName>
</protein>
<comment type="similarity">
    <text evidence="4 17">Belongs to the CDP-alcohol phosphatidyltransferase class-I family.</text>
</comment>
<keyword evidence="10 18" id="KW-1133">Transmembrane helix</keyword>
<keyword evidence="13" id="KW-0594">Phospholipid biosynthesis</keyword>
<keyword evidence="7" id="KW-0444">Lipid biosynthesis</keyword>
<feature type="transmembrane region" description="Helical" evidence="18">
    <location>
        <begin position="144"/>
        <end position="166"/>
    </location>
</feature>
<keyword evidence="8 17" id="KW-0808">Transferase</keyword>
<evidence type="ECO:0000256" key="10">
    <source>
        <dbReference type="ARBA" id="ARBA00022989"/>
    </source>
</evidence>
<dbReference type="PROSITE" id="PS00379">
    <property type="entry name" value="CDP_ALCOHOL_P_TRANSF"/>
    <property type="match status" value="1"/>
</dbReference>
<feature type="transmembrane region" description="Helical" evidence="18">
    <location>
        <begin position="9"/>
        <end position="26"/>
    </location>
</feature>
<dbReference type="AlphaFoldDB" id="A0A9D1DLG0"/>
<dbReference type="GO" id="GO:0016020">
    <property type="term" value="C:membrane"/>
    <property type="evidence" value="ECO:0007669"/>
    <property type="project" value="UniProtKB-SubCell"/>
</dbReference>
<evidence type="ECO:0000256" key="13">
    <source>
        <dbReference type="ARBA" id="ARBA00023209"/>
    </source>
</evidence>
<dbReference type="GO" id="GO:0046474">
    <property type="term" value="P:glycerophospholipid biosynthetic process"/>
    <property type="evidence" value="ECO:0007669"/>
    <property type="project" value="TreeGrafter"/>
</dbReference>
<dbReference type="Gene3D" id="1.20.120.1760">
    <property type="match status" value="1"/>
</dbReference>
<proteinExistence type="inferred from homology"/>
<evidence type="ECO:0000256" key="6">
    <source>
        <dbReference type="ARBA" id="ARBA00014944"/>
    </source>
</evidence>
<accession>A0A9D1DLG0</accession>
<name>A0A9D1DLG0_9FIRM</name>
<keyword evidence="14" id="KW-1208">Phospholipid metabolism</keyword>
<dbReference type="NCBIfam" id="TIGR00560">
    <property type="entry name" value="pgsA"/>
    <property type="match status" value="1"/>
</dbReference>
<dbReference type="EC" id="2.7.8.5" evidence="5 16"/>
<evidence type="ECO:0000256" key="18">
    <source>
        <dbReference type="SAM" id="Phobius"/>
    </source>
</evidence>
<dbReference type="InterPro" id="IPR000462">
    <property type="entry name" value="CDP-OH_P_trans"/>
</dbReference>
<dbReference type="PIRSF" id="PIRSF000847">
    <property type="entry name" value="Phos_ph_gly_syn"/>
    <property type="match status" value="1"/>
</dbReference>
<dbReference type="EMBL" id="DVHH01000133">
    <property type="protein sequence ID" value="HIR55001.1"/>
    <property type="molecule type" value="Genomic_DNA"/>
</dbReference>
<evidence type="ECO:0000256" key="4">
    <source>
        <dbReference type="ARBA" id="ARBA00010441"/>
    </source>
</evidence>
<reference evidence="19" key="1">
    <citation type="submission" date="2020-10" db="EMBL/GenBank/DDBJ databases">
        <authorList>
            <person name="Gilroy R."/>
        </authorList>
    </citation>
    <scope>NUCLEOTIDE SEQUENCE</scope>
    <source>
        <strain evidence="19">ChiGjej3B3-7149</strain>
    </source>
</reference>
<evidence type="ECO:0000256" key="2">
    <source>
        <dbReference type="ARBA" id="ARBA00004141"/>
    </source>
</evidence>
<evidence type="ECO:0000256" key="9">
    <source>
        <dbReference type="ARBA" id="ARBA00022692"/>
    </source>
</evidence>
<dbReference type="InterPro" id="IPR048254">
    <property type="entry name" value="CDP_ALCOHOL_P_TRANSF_CS"/>
</dbReference>
<comment type="caution">
    <text evidence="19">The sequence shown here is derived from an EMBL/GenBank/DDBJ whole genome shotgun (WGS) entry which is preliminary data.</text>
</comment>